<reference evidence="2" key="1">
    <citation type="submission" date="2022-03" db="EMBL/GenBank/DDBJ databases">
        <authorList>
            <person name="Alioto T."/>
            <person name="Alioto T."/>
            <person name="Gomez Garrido J."/>
        </authorList>
    </citation>
    <scope>NUCLEOTIDE SEQUENCE</scope>
</reference>
<evidence type="ECO:0000313" key="2">
    <source>
        <dbReference type="EMBL" id="CAH2314234.1"/>
    </source>
</evidence>
<protein>
    <submittedName>
        <fullName evidence="2">Uncharacterized protein</fullName>
    </submittedName>
</protein>
<feature type="compositionally biased region" description="Pro residues" evidence="1">
    <location>
        <begin position="60"/>
        <end position="72"/>
    </location>
</feature>
<evidence type="ECO:0000256" key="1">
    <source>
        <dbReference type="SAM" id="MobiDB-lite"/>
    </source>
</evidence>
<feature type="region of interest" description="Disordered" evidence="1">
    <location>
        <begin position="44"/>
        <end position="74"/>
    </location>
</feature>
<dbReference type="EMBL" id="OW240920">
    <property type="protein sequence ID" value="CAH2314234.1"/>
    <property type="molecule type" value="Genomic_DNA"/>
</dbReference>
<dbReference type="AlphaFoldDB" id="A0AAD1SXS4"/>
<accession>A0AAD1SXS4</accession>
<sequence>MRSEQLVRAPVSTNNLLYQMGTHHQPPKVPSLDICLPSTHAAHEPGWASGQSHLHRDSTLPPPTTPPPPSHPLPAATLRTLTSEIHTINLSAAPISTCTPCSSSSQLRGGVVLDKILTSPDIKKKYHYGISADYPQSVVSRDPITHCLYSQIPLLTVCTQQISHHLLPVLTDPITNSLYSQIPSLTACTHRSQHLLSVLSRYSITYCLYSQIPSLTTVSTQQRSHH</sequence>
<gene>
    <name evidence="2" type="ORF">PECUL_23A028811</name>
</gene>
<dbReference type="Proteomes" id="UP001295444">
    <property type="component" value="Chromosome 09"/>
</dbReference>
<organism evidence="2 3">
    <name type="scientific">Pelobates cultripes</name>
    <name type="common">Western spadefoot toad</name>
    <dbReference type="NCBI Taxonomy" id="61616"/>
    <lineage>
        <taxon>Eukaryota</taxon>
        <taxon>Metazoa</taxon>
        <taxon>Chordata</taxon>
        <taxon>Craniata</taxon>
        <taxon>Vertebrata</taxon>
        <taxon>Euteleostomi</taxon>
        <taxon>Amphibia</taxon>
        <taxon>Batrachia</taxon>
        <taxon>Anura</taxon>
        <taxon>Pelobatoidea</taxon>
        <taxon>Pelobatidae</taxon>
        <taxon>Pelobates</taxon>
    </lineage>
</organism>
<proteinExistence type="predicted"/>
<name>A0AAD1SXS4_PELCU</name>
<evidence type="ECO:0000313" key="3">
    <source>
        <dbReference type="Proteomes" id="UP001295444"/>
    </source>
</evidence>
<keyword evidence="3" id="KW-1185">Reference proteome</keyword>